<dbReference type="Proteomes" id="UP000232722">
    <property type="component" value="Unassembled WGS sequence"/>
</dbReference>
<reference evidence="1 2" key="1">
    <citation type="submission" date="2016-04" db="EMBL/GenBank/DDBJ databases">
        <title>Genome analyses suggest a sexual origin of heterokaryosis in a supposedly ancient asexual fungus.</title>
        <authorList>
            <person name="Ropars J."/>
            <person name="Sedzielewska K."/>
            <person name="Noel J."/>
            <person name="Charron P."/>
            <person name="Farinelli L."/>
            <person name="Marton T."/>
            <person name="Kruger M."/>
            <person name="Pelin A."/>
            <person name="Brachmann A."/>
            <person name="Corradi N."/>
        </authorList>
    </citation>
    <scope>NUCLEOTIDE SEQUENCE [LARGE SCALE GENOMIC DNA]</scope>
    <source>
        <strain evidence="1 2">A5</strain>
    </source>
</reference>
<dbReference type="PROSITE" id="PS51886">
    <property type="entry name" value="TLDC"/>
    <property type="match status" value="1"/>
</dbReference>
<dbReference type="VEuPathDB" id="FungiDB:RhiirA1_457466"/>
<dbReference type="InterPro" id="IPR006571">
    <property type="entry name" value="TLDc_dom"/>
</dbReference>
<evidence type="ECO:0000313" key="2">
    <source>
        <dbReference type="Proteomes" id="UP000232722"/>
    </source>
</evidence>
<dbReference type="PANTHER" id="PTHR24410">
    <property type="entry name" value="HL07962P-RELATED"/>
    <property type="match status" value="1"/>
</dbReference>
<comment type="caution">
    <text evidence="1">The sequence shown here is derived from an EMBL/GenBank/DDBJ whole genome shotgun (WGS) entry which is preliminary data.</text>
</comment>
<dbReference type="InterPro" id="IPR000210">
    <property type="entry name" value="BTB/POZ_dom"/>
</dbReference>
<reference evidence="1 2" key="2">
    <citation type="submission" date="2017-09" db="EMBL/GenBank/DDBJ databases">
        <title>Extensive intraspecific genome diversity in a model arbuscular mycorrhizal fungus.</title>
        <authorList>
            <person name="Chen E.C."/>
            <person name="Morin E."/>
            <person name="Beaudet D."/>
            <person name="Noel J."/>
            <person name="Ndikumana S."/>
            <person name="Charron P."/>
            <person name="St-Onge C."/>
            <person name="Giorgi J."/>
            <person name="Grigoriev I.V."/>
            <person name="Roux C."/>
            <person name="Martin F.M."/>
            <person name="Corradi N."/>
        </authorList>
    </citation>
    <scope>NUCLEOTIDE SEQUENCE [LARGE SCALE GENOMIC DNA]</scope>
    <source>
        <strain evidence="1 2">A5</strain>
    </source>
</reference>
<dbReference type="OrthoDB" id="6359816at2759"/>
<evidence type="ECO:0000313" key="1">
    <source>
        <dbReference type="EMBL" id="PKC06826.1"/>
    </source>
</evidence>
<dbReference type="Pfam" id="PF00651">
    <property type="entry name" value="BTB"/>
    <property type="match status" value="1"/>
</dbReference>
<dbReference type="EMBL" id="LLXJ01000712">
    <property type="protein sequence ID" value="PKC06826.1"/>
    <property type="molecule type" value="Genomic_DNA"/>
</dbReference>
<organism evidence="1 2">
    <name type="scientific">Rhizophagus irregularis</name>
    <dbReference type="NCBI Taxonomy" id="588596"/>
    <lineage>
        <taxon>Eukaryota</taxon>
        <taxon>Fungi</taxon>
        <taxon>Fungi incertae sedis</taxon>
        <taxon>Mucoromycota</taxon>
        <taxon>Glomeromycotina</taxon>
        <taxon>Glomeromycetes</taxon>
        <taxon>Glomerales</taxon>
        <taxon>Glomeraceae</taxon>
        <taxon>Rhizophagus</taxon>
    </lineage>
</organism>
<dbReference type="VEuPathDB" id="FungiDB:RhiirFUN_018615"/>
<proteinExistence type="predicted"/>
<dbReference type="Gene3D" id="3.30.710.10">
    <property type="entry name" value="Potassium Channel Kv1.1, Chain A"/>
    <property type="match status" value="1"/>
</dbReference>
<accession>A0A2I1DWA7</accession>
<dbReference type="InterPro" id="IPR011333">
    <property type="entry name" value="SKP1/BTB/POZ_sf"/>
</dbReference>
<dbReference type="PANTHER" id="PTHR24410:SF23">
    <property type="entry name" value="BTB DOMAIN-CONTAINING PROTEIN-RELATED"/>
    <property type="match status" value="1"/>
</dbReference>
<dbReference type="InterPro" id="IPR051481">
    <property type="entry name" value="BTB-POZ/Galectin-3-binding"/>
</dbReference>
<name>A0A2I1DWA7_9GLOM</name>
<protein>
    <submittedName>
        <fullName evidence="1">Uncharacterized protein</fullName>
    </submittedName>
</protein>
<dbReference type="PROSITE" id="PS50097">
    <property type="entry name" value="BTB"/>
    <property type="match status" value="1"/>
</dbReference>
<dbReference type="CDD" id="cd18186">
    <property type="entry name" value="BTB_POZ_ZBTB_KLHL-like"/>
    <property type="match status" value="1"/>
</dbReference>
<dbReference type="VEuPathDB" id="FungiDB:FUN_019719"/>
<dbReference type="SMART" id="SM00225">
    <property type="entry name" value="BTB"/>
    <property type="match status" value="1"/>
</dbReference>
<dbReference type="AlphaFoldDB" id="A0A2I1DWA7"/>
<dbReference type="SMART" id="SM00584">
    <property type="entry name" value="TLDc"/>
    <property type="match status" value="1"/>
</dbReference>
<sequence length="449" mass="53097">MSTLSNSLIKNYTNIVDTDALSDIEILVGKIPNTEIFRLHSYILKVCSPYFRNLLSNEQQIKIEDNIIKINIPNISVKIFKIIIKYIYVNNFKPENYDFKTNAELLIAADELSLNNLSNFIENYLLKKEELLKQNFVFVLQDITNELNRFIRLSYFCNESFRNDPLIIFKAKDFTLIKQEVLIRYLDIIQHCARPIDIWDKIIEWANAQSNGITSNITKLIIQPFISFINFKEISRLDFYLKVRSFENIFDDKLYIEILEHYSFNDFQIVNHIDSQIINLKEASFIANRIRITKRQRREVIYNFNLLVRGSRDGFSEKVFHEYCDDKGPTITIIHVKNSNEILGGFNPFNWESWKSNKGFIETEESFIFSLDRNNLENSIFSKVVDNKNAIYNSPDYGPCFGGEKSDIELFRREKYGRCVMTSYEKEIRQDEKFFEVDEYEVFQVSKII</sequence>
<gene>
    <name evidence="1" type="ORF">RhiirA5_419056</name>
</gene>
<dbReference type="SUPFAM" id="SSF54695">
    <property type="entry name" value="POZ domain"/>
    <property type="match status" value="1"/>
</dbReference>
<dbReference type="Pfam" id="PF07534">
    <property type="entry name" value="TLD"/>
    <property type="match status" value="1"/>
</dbReference>